<dbReference type="EMBL" id="JAPFFL010000003">
    <property type="protein sequence ID" value="KAJ6737518.1"/>
    <property type="molecule type" value="Genomic_DNA"/>
</dbReference>
<feature type="compositionally biased region" description="Basic and acidic residues" evidence="1">
    <location>
        <begin position="44"/>
        <end position="67"/>
    </location>
</feature>
<evidence type="ECO:0000256" key="1">
    <source>
        <dbReference type="SAM" id="MobiDB-lite"/>
    </source>
</evidence>
<comment type="caution">
    <text evidence="2">The sequence shown here is derived from an EMBL/GenBank/DDBJ whole genome shotgun (WGS) entry which is preliminary data.</text>
</comment>
<dbReference type="AlphaFoldDB" id="A0A9Q0ZK97"/>
<evidence type="ECO:0000313" key="2">
    <source>
        <dbReference type="EMBL" id="KAJ6737518.1"/>
    </source>
</evidence>
<reference evidence="2" key="2">
    <citation type="journal article" date="2023" name="Int. J. Mol. Sci.">
        <title>De Novo Assembly and Annotation of 11 Diverse Shrub Willow (Salix) Genomes Reveals Novel Gene Organization in Sex-Linked Regions.</title>
        <authorList>
            <person name="Hyden B."/>
            <person name="Feng K."/>
            <person name="Yates T.B."/>
            <person name="Jawdy S."/>
            <person name="Cereghino C."/>
            <person name="Smart L.B."/>
            <person name="Muchero W."/>
        </authorList>
    </citation>
    <scope>NUCLEOTIDE SEQUENCE [LARGE SCALE GENOMIC DNA]</scope>
    <source>
        <tissue evidence="2">Shoot tip</tissue>
    </source>
</reference>
<accession>A0A9Q0ZK97</accession>
<feature type="region of interest" description="Disordered" evidence="1">
    <location>
        <begin position="32"/>
        <end position="78"/>
    </location>
</feature>
<reference evidence="2" key="1">
    <citation type="submission" date="2022-11" db="EMBL/GenBank/DDBJ databases">
        <authorList>
            <person name="Hyden B.L."/>
            <person name="Feng K."/>
            <person name="Yates T."/>
            <person name="Jawdy S."/>
            <person name="Smart L.B."/>
            <person name="Muchero W."/>
        </authorList>
    </citation>
    <scope>NUCLEOTIDE SEQUENCE</scope>
    <source>
        <tissue evidence="2">Shoot tip</tissue>
    </source>
</reference>
<dbReference type="Proteomes" id="UP001151529">
    <property type="component" value="Chromosome 5"/>
</dbReference>
<name>A0A9Q0ZK97_SALVM</name>
<organism evidence="2 3">
    <name type="scientific">Salix viminalis</name>
    <name type="common">Common osier</name>
    <name type="synonym">Basket willow</name>
    <dbReference type="NCBI Taxonomy" id="40686"/>
    <lineage>
        <taxon>Eukaryota</taxon>
        <taxon>Viridiplantae</taxon>
        <taxon>Streptophyta</taxon>
        <taxon>Embryophyta</taxon>
        <taxon>Tracheophyta</taxon>
        <taxon>Spermatophyta</taxon>
        <taxon>Magnoliopsida</taxon>
        <taxon>eudicotyledons</taxon>
        <taxon>Gunneridae</taxon>
        <taxon>Pentapetalae</taxon>
        <taxon>rosids</taxon>
        <taxon>fabids</taxon>
        <taxon>Malpighiales</taxon>
        <taxon>Salicaceae</taxon>
        <taxon>Saliceae</taxon>
        <taxon>Salix</taxon>
    </lineage>
</organism>
<keyword evidence="3" id="KW-1185">Reference proteome</keyword>
<protein>
    <submittedName>
        <fullName evidence="2">Uncharacterized protein</fullName>
    </submittedName>
</protein>
<gene>
    <name evidence="2" type="ORF">OIU85_019569</name>
</gene>
<evidence type="ECO:0000313" key="3">
    <source>
        <dbReference type="Proteomes" id="UP001151529"/>
    </source>
</evidence>
<proteinExistence type="predicted"/>
<sequence length="112" mass="12516">MLLASSERNAYYLHMGRNFTLVSLLSAVAGGESRRKAVHGTRPTPDRTSHPDHIREYSGTPEHEIKRPRTPPPGPTLGYIPSLLRREYSSSILYPLELDSKIIAVKSKGLSY</sequence>